<keyword evidence="4" id="KW-1185">Reference proteome</keyword>
<feature type="compositionally biased region" description="Polar residues" evidence="1">
    <location>
        <begin position="1"/>
        <end position="22"/>
    </location>
</feature>
<evidence type="ECO:0000256" key="1">
    <source>
        <dbReference type="SAM" id="MobiDB-lite"/>
    </source>
</evidence>
<evidence type="ECO:0000313" key="4">
    <source>
        <dbReference type="Proteomes" id="UP000077069"/>
    </source>
</evidence>
<dbReference type="GO" id="GO:0017025">
    <property type="term" value="F:TBP-class protein binding"/>
    <property type="evidence" value="ECO:0007669"/>
    <property type="project" value="TreeGrafter"/>
</dbReference>
<feature type="region of interest" description="Disordered" evidence="1">
    <location>
        <begin position="506"/>
        <end position="540"/>
    </location>
</feature>
<dbReference type="GeneID" id="28762418"/>
<dbReference type="PANTHER" id="PTHR28244">
    <property type="entry name" value="RNA POLYMERASE I-SPECIFIC TRANSCRIPTION INITIATION FACTOR RRN11"/>
    <property type="match status" value="1"/>
</dbReference>
<dbReference type="GO" id="GO:0070860">
    <property type="term" value="C:RNA polymerase I core factor complex"/>
    <property type="evidence" value="ECO:0007669"/>
    <property type="project" value="TreeGrafter"/>
</dbReference>
<accession>A0A177CC08</accession>
<feature type="region of interest" description="Disordered" evidence="1">
    <location>
        <begin position="287"/>
        <end position="340"/>
    </location>
</feature>
<dbReference type="InterPro" id="IPR029178">
    <property type="entry name" value="Ecm11_C"/>
</dbReference>
<evidence type="ECO:0000259" key="2">
    <source>
        <dbReference type="Pfam" id="PF15463"/>
    </source>
</evidence>
<feature type="compositionally biased region" description="Basic and acidic residues" evidence="1">
    <location>
        <begin position="92"/>
        <end position="107"/>
    </location>
</feature>
<feature type="compositionally biased region" description="Acidic residues" evidence="1">
    <location>
        <begin position="122"/>
        <end position="150"/>
    </location>
</feature>
<feature type="compositionally biased region" description="Polar residues" evidence="1">
    <location>
        <begin position="287"/>
        <end position="300"/>
    </location>
</feature>
<organism evidence="3 4">
    <name type="scientific">Paraphaeosphaeria sporulosa</name>
    <dbReference type="NCBI Taxonomy" id="1460663"/>
    <lineage>
        <taxon>Eukaryota</taxon>
        <taxon>Fungi</taxon>
        <taxon>Dikarya</taxon>
        <taxon>Ascomycota</taxon>
        <taxon>Pezizomycotina</taxon>
        <taxon>Dothideomycetes</taxon>
        <taxon>Pleosporomycetidae</taxon>
        <taxon>Pleosporales</taxon>
        <taxon>Massarineae</taxon>
        <taxon>Didymosphaeriaceae</taxon>
        <taxon>Paraphaeosphaeria</taxon>
    </lineage>
</organism>
<feature type="compositionally biased region" description="Basic and acidic residues" evidence="1">
    <location>
        <begin position="71"/>
        <end position="83"/>
    </location>
</feature>
<reference evidence="3 4" key="1">
    <citation type="submission" date="2016-05" db="EMBL/GenBank/DDBJ databases">
        <title>Comparative analysis of secretome profiles of manganese(II)-oxidizing ascomycete fungi.</title>
        <authorList>
            <consortium name="DOE Joint Genome Institute"/>
            <person name="Zeiner C.A."/>
            <person name="Purvine S.O."/>
            <person name="Zink E.M."/>
            <person name="Wu S."/>
            <person name="Pasa-Tolic L."/>
            <person name="Chaput D.L."/>
            <person name="Haridas S."/>
            <person name="Grigoriev I.V."/>
            <person name="Santelli C.M."/>
            <person name="Hansel C.M."/>
        </authorList>
    </citation>
    <scope>NUCLEOTIDE SEQUENCE [LARGE SCALE GENOMIC DNA]</scope>
    <source>
        <strain evidence="3 4">AP3s5-JAC2a</strain>
    </source>
</reference>
<feature type="compositionally biased region" description="Low complexity" evidence="1">
    <location>
        <begin position="521"/>
        <end position="540"/>
    </location>
</feature>
<dbReference type="EMBL" id="KV441554">
    <property type="protein sequence ID" value="OAG04240.1"/>
    <property type="molecule type" value="Genomic_DNA"/>
</dbReference>
<dbReference type="RefSeq" id="XP_018034605.1">
    <property type="nucleotide sequence ID" value="XM_018178932.1"/>
</dbReference>
<dbReference type="STRING" id="1460663.A0A177CC08"/>
<feature type="compositionally biased region" description="Low complexity" evidence="1">
    <location>
        <begin position="25"/>
        <end position="36"/>
    </location>
</feature>
<feature type="compositionally biased region" description="Basic and acidic residues" evidence="1">
    <location>
        <begin position="151"/>
        <end position="183"/>
    </location>
</feature>
<dbReference type="Proteomes" id="UP000077069">
    <property type="component" value="Unassembled WGS sequence"/>
</dbReference>
<dbReference type="GO" id="GO:0001164">
    <property type="term" value="F:RNA polymerase I core promoter sequence-specific DNA binding"/>
    <property type="evidence" value="ECO:0007669"/>
    <property type="project" value="TreeGrafter"/>
</dbReference>
<feature type="domain" description="Extracellular mutant protein 11 C-terminal" evidence="2">
    <location>
        <begin position="388"/>
        <end position="519"/>
    </location>
</feature>
<gene>
    <name evidence="3" type="ORF">CC84DRAFT_1166328</name>
</gene>
<dbReference type="InterPro" id="IPR053029">
    <property type="entry name" value="RNA_pol_I-specific_init_factor"/>
</dbReference>
<name>A0A177CC08_9PLEO</name>
<feature type="compositionally biased region" description="Basic and acidic residues" evidence="1">
    <location>
        <begin position="210"/>
        <end position="219"/>
    </location>
</feature>
<sequence length="540" mass="60103">MKSFVNNKADNTARPQSANSNRRLAAAQAKVQVPKANLHNEPIQMYAGPLRALGTGQPNPPPSTLQNSHRQQLDDHQHRRYDTDAGSSIDTTIHEHSTFNQGEDQRIQQRHSVQRNGHDGDEYSDEDQQSASEDGSDEDGESGGDDDQDDYHDQDQHQGQDHDEFIEEAKKEMKTQGLFHDEGNSYPSTTSGPPDEQCDQRGLRQQALVDHGDYDRPENPHLQPPAQGITTRYTLPTFQQARPLAPGPSNMPAPSVYQKGAAIRKSAQQASAPLEVLRGVARQTNAAAPNIIPSNGQTVPQALRQPKGAHEQQISVPAGPHPQHGAPLPSVKPFPPPTTQASVANPTPILALRSAPTQTQLLLKEDPAAPYRSIEEDAPNDTEGPIGDYDTPGLFNMDYDELRVEDFDCEPRRTARVLSTDMLNRDLNERLPYVQENLAPADQHQFFRSLPTREWEDAGDWFLARFGDIIKRAKEARQNKRKLARAFEDEVEKRYRKVAKRQQNVEAALGQMKEKGQGLIPKSPRASRAPPSKTPRSSKR</sequence>
<feature type="region of interest" description="Disordered" evidence="1">
    <location>
        <begin position="1"/>
        <end position="228"/>
    </location>
</feature>
<dbReference type="AlphaFoldDB" id="A0A177CC08"/>
<dbReference type="InParanoid" id="A0A177CC08"/>
<dbReference type="OrthoDB" id="5346740at2759"/>
<dbReference type="PANTHER" id="PTHR28244:SF3">
    <property type="entry name" value="EXTRACELLULAR MUTANT PROTEIN 11 C-TERMINAL DOMAIN-CONTAINING PROTEIN"/>
    <property type="match status" value="1"/>
</dbReference>
<proteinExistence type="predicted"/>
<dbReference type="GO" id="GO:0042790">
    <property type="term" value="P:nucleolar large rRNA transcription by RNA polymerase I"/>
    <property type="evidence" value="ECO:0007669"/>
    <property type="project" value="TreeGrafter"/>
</dbReference>
<dbReference type="Pfam" id="PF15463">
    <property type="entry name" value="ECM11"/>
    <property type="match status" value="1"/>
</dbReference>
<evidence type="ECO:0000313" key="3">
    <source>
        <dbReference type="EMBL" id="OAG04240.1"/>
    </source>
</evidence>
<protein>
    <recommendedName>
        <fullName evidence="2">Extracellular mutant protein 11 C-terminal domain-containing protein</fullName>
    </recommendedName>
</protein>